<evidence type="ECO:0000256" key="1">
    <source>
        <dbReference type="SAM" id="Coils"/>
    </source>
</evidence>
<keyword evidence="5" id="KW-0548">Nucleotidyltransferase</keyword>
<dbReference type="InterPro" id="IPR029787">
    <property type="entry name" value="Nucleotide_cyclase"/>
</dbReference>
<dbReference type="PANTHER" id="PTHR46663:SF2">
    <property type="entry name" value="GGDEF DOMAIN-CONTAINING PROTEIN"/>
    <property type="match status" value="1"/>
</dbReference>
<evidence type="ECO:0000259" key="4">
    <source>
        <dbReference type="PROSITE" id="PS50887"/>
    </source>
</evidence>
<dbReference type="CDD" id="cd01949">
    <property type="entry name" value="GGDEF"/>
    <property type="match status" value="1"/>
</dbReference>
<reference evidence="5" key="1">
    <citation type="submission" date="2022-07" db="EMBL/GenBank/DDBJ databases">
        <title>Complete genome of Vibrio japonicus strain JCM 31412T and phylogenomic assessment of the Nereis clade of the genus Vibrio.</title>
        <authorList>
            <person name="Shlafstein M.D."/>
            <person name="Emsley S.A."/>
            <person name="Ushijima B."/>
            <person name="Videau P."/>
            <person name="Saw J.H."/>
        </authorList>
    </citation>
    <scope>NUCLEOTIDE SEQUENCE</scope>
    <source>
        <strain evidence="5">JCM 31412</strain>
    </source>
</reference>
<keyword evidence="1" id="KW-0175">Coiled coil</keyword>
<keyword evidence="2" id="KW-0472">Membrane</keyword>
<evidence type="ECO:0000313" key="5">
    <source>
        <dbReference type="EMBL" id="UUM32931.1"/>
    </source>
</evidence>
<keyword evidence="2" id="KW-0812">Transmembrane</keyword>
<accession>A0ABY5LPY5</accession>
<dbReference type="Proteomes" id="UP001058602">
    <property type="component" value="Chromosome 2"/>
</dbReference>
<keyword evidence="5" id="KW-0808">Transferase</keyword>
<dbReference type="InterPro" id="IPR043128">
    <property type="entry name" value="Rev_trsase/Diguanyl_cyclase"/>
</dbReference>
<proteinExistence type="predicted"/>
<dbReference type="EC" id="2.7.7.65" evidence="5"/>
<dbReference type="PROSITE" id="PS50885">
    <property type="entry name" value="HAMP"/>
    <property type="match status" value="1"/>
</dbReference>
<dbReference type="GO" id="GO:0052621">
    <property type="term" value="F:diguanylate cyclase activity"/>
    <property type="evidence" value="ECO:0007669"/>
    <property type="project" value="UniProtKB-EC"/>
</dbReference>
<protein>
    <submittedName>
        <fullName evidence="5">Diguanylate cyclase</fullName>
        <ecNumber evidence="5">2.7.7.65</ecNumber>
    </submittedName>
</protein>
<dbReference type="InterPro" id="IPR003660">
    <property type="entry name" value="HAMP_dom"/>
</dbReference>
<dbReference type="PROSITE" id="PS50887">
    <property type="entry name" value="GGDEF"/>
    <property type="match status" value="1"/>
</dbReference>
<keyword evidence="2" id="KW-1133">Transmembrane helix</keyword>
<dbReference type="Gene3D" id="3.30.70.270">
    <property type="match status" value="1"/>
</dbReference>
<gene>
    <name evidence="5" type="ORF">NP165_15355</name>
</gene>
<dbReference type="Pfam" id="PF00990">
    <property type="entry name" value="GGDEF"/>
    <property type="match status" value="1"/>
</dbReference>
<feature type="coiled-coil region" evidence="1">
    <location>
        <begin position="234"/>
        <end position="268"/>
    </location>
</feature>
<dbReference type="PANTHER" id="PTHR46663">
    <property type="entry name" value="DIGUANYLATE CYCLASE DGCT-RELATED"/>
    <property type="match status" value="1"/>
</dbReference>
<organism evidence="5 6">
    <name type="scientific">Vibrio japonicus</name>
    <dbReference type="NCBI Taxonomy" id="1824638"/>
    <lineage>
        <taxon>Bacteria</taxon>
        <taxon>Pseudomonadati</taxon>
        <taxon>Pseudomonadota</taxon>
        <taxon>Gammaproteobacteria</taxon>
        <taxon>Vibrionales</taxon>
        <taxon>Vibrionaceae</taxon>
        <taxon>Vibrio</taxon>
    </lineage>
</organism>
<evidence type="ECO:0000256" key="2">
    <source>
        <dbReference type="SAM" id="Phobius"/>
    </source>
</evidence>
<feature type="domain" description="GGDEF" evidence="4">
    <location>
        <begin position="303"/>
        <end position="436"/>
    </location>
</feature>
<dbReference type="EMBL" id="CP102097">
    <property type="protein sequence ID" value="UUM32931.1"/>
    <property type="molecule type" value="Genomic_DNA"/>
</dbReference>
<sequence length="455" mass="51539">MLDSVNKKLFALSITTMLLTLFIVVSFSQVSFERKRTKSELDQVVTLQLSVDMLRSQLWVFLQFSDEQSLGLVEHAQEELAERLTQYKQNGALLENMIRMNQSLKAILNQEKKVYFGGASGVDVFGAEDITARGLLHSRYNMIVQNMTEELAYVHQSVLMSSDERQNQVMIYAGAWLVISSIVVSVLAWRMFFRFRTGVYAIKGAIGRLAEGKLDAKIDREDLDTEFLAVATFFNKMTNSLRETTVTKQELEEEVRRQTEQLKLKQEQLIYLSEHDPLTNIMNRRAFDNKLERAILNAARTHCKLALFFIDLDKFKEINDSYGHDAGDAILVEVAKRLIDTIRETDFVGRIGGDEFIVCLDHLQDFTVVPAKAKQLIDSISEPIQFNGHTLNVGASIGVSYYPDQTQSKDSLLSVADEAMYRAKQLKKSANSNRESSVCQVVSDSVVILASVKEE</sequence>
<dbReference type="NCBIfam" id="TIGR00254">
    <property type="entry name" value="GGDEF"/>
    <property type="match status" value="1"/>
</dbReference>
<dbReference type="InterPro" id="IPR052163">
    <property type="entry name" value="DGC-Regulatory_Protein"/>
</dbReference>
<feature type="transmembrane region" description="Helical" evidence="2">
    <location>
        <begin position="169"/>
        <end position="189"/>
    </location>
</feature>
<feature type="domain" description="HAMP" evidence="3">
    <location>
        <begin position="193"/>
        <end position="246"/>
    </location>
</feature>
<keyword evidence="6" id="KW-1185">Reference proteome</keyword>
<name>A0ABY5LPY5_9VIBR</name>
<evidence type="ECO:0000313" key="6">
    <source>
        <dbReference type="Proteomes" id="UP001058602"/>
    </source>
</evidence>
<evidence type="ECO:0000259" key="3">
    <source>
        <dbReference type="PROSITE" id="PS50885"/>
    </source>
</evidence>
<dbReference type="Gene3D" id="6.10.340.10">
    <property type="match status" value="1"/>
</dbReference>
<dbReference type="RefSeq" id="WP_257086632.1">
    <property type="nucleotide sequence ID" value="NZ_CP102097.1"/>
</dbReference>
<dbReference type="InterPro" id="IPR000160">
    <property type="entry name" value="GGDEF_dom"/>
</dbReference>
<dbReference type="SUPFAM" id="SSF55073">
    <property type="entry name" value="Nucleotide cyclase"/>
    <property type="match status" value="1"/>
</dbReference>
<dbReference type="SMART" id="SM00267">
    <property type="entry name" value="GGDEF"/>
    <property type="match status" value="1"/>
</dbReference>